<evidence type="ECO:0000313" key="12">
    <source>
        <dbReference type="Proteomes" id="UP000000600"/>
    </source>
</evidence>
<keyword evidence="5" id="KW-0418">Kinase</keyword>
<accession>A0BCG0</accession>
<sequence length="355" mass="41527">MGNCNIYGQEIEEEDLNQSSRNFEFLELLGQGNFGKVWKVQRKKTKEYFAMKVMDKELIIRKQYATVVMQEQNILTSIRHPFLVNLISSFQDKKRLYLTLDLLTGGDFRQHLNYNKVFSEEQTKFFIACIIVALDYLHSQGIIHRDLKPENLVMDHRGYLRLTDFGLASIWRPNNSQEINGTLGYIAPEIMCKQNHGIAVDYFALGVIAYECMFGKRPYRGTNANQIRDLFLSQQVQIKQSQLPIGWSLEAGDFINKLIQRKPENRLGANSPSDVKNHRWFQNFNWQNLQSKIIIPPYQPKRKFSCVENSQQCCENKKQMNKIILNDQQQCINKFKPLAQFEGYCFEAEQIKNKV</sequence>
<organism evidence="11 12">
    <name type="scientific">Paramecium tetraurelia</name>
    <dbReference type="NCBI Taxonomy" id="5888"/>
    <lineage>
        <taxon>Eukaryota</taxon>
        <taxon>Sar</taxon>
        <taxon>Alveolata</taxon>
        <taxon>Ciliophora</taxon>
        <taxon>Intramacronucleata</taxon>
        <taxon>Oligohymenophorea</taxon>
        <taxon>Peniculida</taxon>
        <taxon>Parameciidae</taxon>
        <taxon>Paramecium</taxon>
    </lineage>
</organism>
<dbReference type="OrthoDB" id="354826at2759"/>
<keyword evidence="1 8" id="KW-0723">Serine/threonine-protein kinase</keyword>
<dbReference type="EMBL" id="CT867986">
    <property type="protein sequence ID" value="CAK56227.1"/>
    <property type="molecule type" value="Genomic_DNA"/>
</dbReference>
<evidence type="ECO:0000313" key="11">
    <source>
        <dbReference type="EMBL" id="CAK56227.1"/>
    </source>
</evidence>
<keyword evidence="2" id="KW-0597">Phosphoprotein</keyword>
<keyword evidence="3" id="KW-0808">Transferase</keyword>
<dbReference type="PROSITE" id="PS51285">
    <property type="entry name" value="AGC_KINASE_CTER"/>
    <property type="match status" value="1"/>
</dbReference>
<dbReference type="HOGENOM" id="CLU_000288_63_5_1"/>
<evidence type="ECO:0008006" key="13">
    <source>
        <dbReference type="Google" id="ProtNLM"/>
    </source>
</evidence>
<dbReference type="FunFam" id="3.30.200.20:FF:000819">
    <property type="entry name" value="Uncharacterized protein"/>
    <property type="match status" value="1"/>
</dbReference>
<dbReference type="OMA" id="NANQIRD"/>
<evidence type="ECO:0000256" key="5">
    <source>
        <dbReference type="ARBA" id="ARBA00022777"/>
    </source>
</evidence>
<comment type="similarity">
    <text evidence="8">Belongs to the protein kinase superfamily.</text>
</comment>
<dbReference type="Proteomes" id="UP000000600">
    <property type="component" value="Unassembled WGS sequence"/>
</dbReference>
<dbReference type="GeneID" id="5009409"/>
<dbReference type="SMART" id="SM00220">
    <property type="entry name" value="S_TKc"/>
    <property type="match status" value="1"/>
</dbReference>
<dbReference type="GO" id="GO:0005524">
    <property type="term" value="F:ATP binding"/>
    <property type="evidence" value="ECO:0007669"/>
    <property type="project" value="UniProtKB-UniRule"/>
</dbReference>
<feature type="domain" description="AGC-kinase C-terminal" evidence="10">
    <location>
        <begin position="282"/>
        <end position="355"/>
    </location>
</feature>
<evidence type="ECO:0000256" key="8">
    <source>
        <dbReference type="RuleBase" id="RU000304"/>
    </source>
</evidence>
<keyword evidence="12" id="KW-1185">Reference proteome</keyword>
<evidence type="ECO:0000256" key="7">
    <source>
        <dbReference type="PROSITE-ProRule" id="PRU10141"/>
    </source>
</evidence>
<feature type="domain" description="Protein kinase" evidence="9">
    <location>
        <begin position="23"/>
        <end position="281"/>
    </location>
</feature>
<dbReference type="GO" id="GO:0035556">
    <property type="term" value="P:intracellular signal transduction"/>
    <property type="evidence" value="ECO:0000318"/>
    <property type="project" value="GO_Central"/>
</dbReference>
<feature type="binding site" evidence="7">
    <location>
        <position position="62"/>
    </location>
    <ligand>
        <name>ATP</name>
        <dbReference type="ChEBI" id="CHEBI:30616"/>
    </ligand>
</feature>
<dbReference type="InParanoid" id="A0BCG0"/>
<dbReference type="PANTHER" id="PTHR24351">
    <property type="entry name" value="RIBOSOMAL PROTEIN S6 KINASE"/>
    <property type="match status" value="1"/>
</dbReference>
<dbReference type="InterPro" id="IPR017441">
    <property type="entry name" value="Protein_kinase_ATP_BS"/>
</dbReference>
<dbReference type="GO" id="GO:0004674">
    <property type="term" value="F:protein serine/threonine kinase activity"/>
    <property type="evidence" value="ECO:0000318"/>
    <property type="project" value="GO_Central"/>
</dbReference>
<proteinExistence type="inferred from homology"/>
<dbReference type="Gene3D" id="1.10.510.10">
    <property type="entry name" value="Transferase(Phosphotransferase) domain 1"/>
    <property type="match status" value="1"/>
</dbReference>
<protein>
    <recommendedName>
        <fullName evidence="13">Protein kinase domain-containing protein</fullName>
    </recommendedName>
</protein>
<evidence type="ECO:0000256" key="3">
    <source>
        <dbReference type="ARBA" id="ARBA00022679"/>
    </source>
</evidence>
<evidence type="ECO:0000259" key="10">
    <source>
        <dbReference type="PROSITE" id="PS51285"/>
    </source>
</evidence>
<evidence type="ECO:0000259" key="9">
    <source>
        <dbReference type="PROSITE" id="PS50011"/>
    </source>
</evidence>
<evidence type="ECO:0000256" key="4">
    <source>
        <dbReference type="ARBA" id="ARBA00022741"/>
    </source>
</evidence>
<dbReference type="RefSeq" id="XP_001423625.1">
    <property type="nucleotide sequence ID" value="XM_001423588.1"/>
</dbReference>
<dbReference type="FunFam" id="1.10.510.10:FF:000454">
    <property type="entry name" value="Uncharacterized protein"/>
    <property type="match status" value="1"/>
</dbReference>
<dbReference type="AlphaFoldDB" id="A0BCG0"/>
<dbReference type="InterPro" id="IPR011009">
    <property type="entry name" value="Kinase-like_dom_sf"/>
</dbReference>
<dbReference type="InterPro" id="IPR000961">
    <property type="entry name" value="AGC-kinase_C"/>
</dbReference>
<dbReference type="STRING" id="5888.A0BCG0"/>
<dbReference type="InterPro" id="IPR008271">
    <property type="entry name" value="Ser/Thr_kinase_AS"/>
</dbReference>
<dbReference type="PROSITE" id="PS00108">
    <property type="entry name" value="PROTEIN_KINASE_ST"/>
    <property type="match status" value="1"/>
</dbReference>
<dbReference type="SUPFAM" id="SSF56112">
    <property type="entry name" value="Protein kinase-like (PK-like)"/>
    <property type="match status" value="1"/>
</dbReference>
<gene>
    <name evidence="11" type="ORF">GSPATT00004321001</name>
</gene>
<dbReference type="KEGG" id="ptm:GSPATT00004321001"/>
<keyword evidence="6 7" id="KW-0067">ATP-binding</keyword>
<dbReference type="Pfam" id="PF00069">
    <property type="entry name" value="Pkinase"/>
    <property type="match status" value="1"/>
</dbReference>
<dbReference type="InterPro" id="IPR000719">
    <property type="entry name" value="Prot_kinase_dom"/>
</dbReference>
<evidence type="ECO:0000256" key="6">
    <source>
        <dbReference type="ARBA" id="ARBA00022840"/>
    </source>
</evidence>
<dbReference type="eggNOG" id="KOG0598">
    <property type="taxonomic scope" value="Eukaryota"/>
</dbReference>
<name>A0BCG0_PARTE</name>
<dbReference type="Gene3D" id="3.30.200.20">
    <property type="entry name" value="Phosphorylase Kinase, domain 1"/>
    <property type="match status" value="1"/>
</dbReference>
<keyword evidence="4 7" id="KW-0547">Nucleotide-binding</keyword>
<evidence type="ECO:0000256" key="1">
    <source>
        <dbReference type="ARBA" id="ARBA00022527"/>
    </source>
</evidence>
<dbReference type="PROSITE" id="PS00107">
    <property type="entry name" value="PROTEIN_KINASE_ATP"/>
    <property type="match status" value="1"/>
</dbReference>
<reference evidence="11 12" key="1">
    <citation type="journal article" date="2006" name="Nature">
        <title>Global trends of whole-genome duplications revealed by the ciliate Paramecium tetraurelia.</title>
        <authorList>
            <consortium name="Genoscope"/>
            <person name="Aury J.-M."/>
            <person name="Jaillon O."/>
            <person name="Duret L."/>
            <person name="Noel B."/>
            <person name="Jubin C."/>
            <person name="Porcel B.M."/>
            <person name="Segurens B."/>
            <person name="Daubin V."/>
            <person name="Anthouard V."/>
            <person name="Aiach N."/>
            <person name="Arnaiz O."/>
            <person name="Billaut A."/>
            <person name="Beisson J."/>
            <person name="Blanc I."/>
            <person name="Bouhouche K."/>
            <person name="Camara F."/>
            <person name="Duharcourt S."/>
            <person name="Guigo R."/>
            <person name="Gogendeau D."/>
            <person name="Katinka M."/>
            <person name="Keller A.-M."/>
            <person name="Kissmehl R."/>
            <person name="Klotz C."/>
            <person name="Koll F."/>
            <person name="Le Moue A."/>
            <person name="Lepere C."/>
            <person name="Malinsky S."/>
            <person name="Nowacki M."/>
            <person name="Nowak J.K."/>
            <person name="Plattner H."/>
            <person name="Poulain J."/>
            <person name="Ruiz F."/>
            <person name="Serrano V."/>
            <person name="Zagulski M."/>
            <person name="Dessen P."/>
            <person name="Betermier M."/>
            <person name="Weissenbach J."/>
            <person name="Scarpelli C."/>
            <person name="Schachter V."/>
            <person name="Sperling L."/>
            <person name="Meyer E."/>
            <person name="Cohen J."/>
            <person name="Wincker P."/>
        </authorList>
    </citation>
    <scope>NUCLEOTIDE SEQUENCE [LARGE SCALE GENOMIC DNA]</scope>
    <source>
        <strain evidence="11 12">Stock d4-2</strain>
    </source>
</reference>
<dbReference type="PROSITE" id="PS50011">
    <property type="entry name" value="PROTEIN_KINASE_DOM"/>
    <property type="match status" value="1"/>
</dbReference>
<evidence type="ECO:0000256" key="2">
    <source>
        <dbReference type="ARBA" id="ARBA00022553"/>
    </source>
</evidence>